<dbReference type="Gene3D" id="3.40.50.620">
    <property type="entry name" value="HUPs"/>
    <property type="match status" value="1"/>
</dbReference>
<protein>
    <submittedName>
        <fullName evidence="11">Methionine--tRNA ligase</fullName>
    </submittedName>
</protein>
<dbReference type="InterPro" id="IPR001412">
    <property type="entry name" value="aa-tRNA-synth_I_CS"/>
</dbReference>
<evidence type="ECO:0000256" key="3">
    <source>
        <dbReference type="ARBA" id="ARBA00022598"/>
    </source>
</evidence>
<evidence type="ECO:0000256" key="5">
    <source>
        <dbReference type="ARBA" id="ARBA00022840"/>
    </source>
</evidence>
<dbReference type="AlphaFoldDB" id="A0A2H5FJI8"/>
<evidence type="ECO:0000256" key="7">
    <source>
        <dbReference type="ARBA" id="ARBA00023146"/>
    </source>
</evidence>
<dbReference type="Proteomes" id="UP000234343">
    <property type="component" value="Chromosome"/>
</dbReference>
<dbReference type="RefSeq" id="WP_101899415.1">
    <property type="nucleotide sequence ID" value="NZ_CP025491.2"/>
</dbReference>
<dbReference type="NCBIfam" id="NF008863">
    <property type="entry name" value="PRK11893.2-5"/>
    <property type="match status" value="1"/>
</dbReference>
<dbReference type="GO" id="GO:0004825">
    <property type="term" value="F:methionine-tRNA ligase activity"/>
    <property type="evidence" value="ECO:0007669"/>
    <property type="project" value="UniProtKB-EC"/>
</dbReference>
<dbReference type="InterPro" id="IPR029038">
    <property type="entry name" value="MetRS_Zn"/>
</dbReference>
<comment type="catalytic activity">
    <reaction evidence="8">
        <text>tRNA(Met) + L-methionine + ATP = L-methionyl-tRNA(Met) + AMP + diphosphate</text>
        <dbReference type="Rhea" id="RHEA:13481"/>
        <dbReference type="Rhea" id="RHEA-COMP:9667"/>
        <dbReference type="Rhea" id="RHEA-COMP:9698"/>
        <dbReference type="ChEBI" id="CHEBI:30616"/>
        <dbReference type="ChEBI" id="CHEBI:33019"/>
        <dbReference type="ChEBI" id="CHEBI:57844"/>
        <dbReference type="ChEBI" id="CHEBI:78442"/>
        <dbReference type="ChEBI" id="CHEBI:78530"/>
        <dbReference type="ChEBI" id="CHEBI:456215"/>
        <dbReference type="EC" id="6.1.1.10"/>
    </reaction>
</comment>
<dbReference type="InterPro" id="IPR015413">
    <property type="entry name" value="Methionyl/Leucyl_tRNA_Synth"/>
</dbReference>
<evidence type="ECO:0000256" key="2">
    <source>
        <dbReference type="ARBA" id="ARBA00022490"/>
    </source>
</evidence>
<sequence length="524" mass="60881">MSENKKSYLLIPSVPTPNGRLHLGHIGGPFLSVDILARYLRTRGHCAWIISGTDSYESYAAGKAEQENKSPEEIGHYYHPLIAEDLKLMNIEVDQFINPLAVQWSLSYQEWHEKIFQQLLNNKSTSVLKENIPWNEENKRYLTGYWLHGNCPVCFNSTTSYFCENCGAHFRPEEIIQENNTPQKAVENIFLRLPHQVDLRSKGINKYIEMMFENYRMQQNNLFRLTTHCDWGLSDPTHTNHERTLFSYGFIFAYFLMFGELAGKLMGINKNAFAHDADVVTICSFGIDNALPFLSSVLGISHGCPQYKSFDYYLVNYFYYLDGSKFSTSRQHMIGVEDAIHRKKLSSDMIRLYLASLDVRHQTGNFVINDFISYYNKTIDWIETLIIQGIEHLADVKSYFCDEYLKTQLYELFTTQANSLQPNCFLPHMAVHSIDDWLFLGKGLNQKSSNYFWWLKGLTVLIYPYMPELGKALWIGLGYEDLPVMNDFFVPPTRPLQKFKLSIQHIHQEFGIFKEEVNYEPNAS</sequence>
<dbReference type="InterPro" id="IPR023458">
    <property type="entry name" value="Met-tRNA_ligase_1"/>
</dbReference>
<dbReference type="KEGG" id="lsh:CAB17_06270"/>
<feature type="domain" description="Methionyl/Leucyl tRNA synthetase" evidence="10">
    <location>
        <begin position="14"/>
        <end position="379"/>
    </location>
</feature>
<evidence type="ECO:0000259" key="10">
    <source>
        <dbReference type="Pfam" id="PF09334"/>
    </source>
</evidence>
<dbReference type="Gene3D" id="2.20.28.20">
    <property type="entry name" value="Methionyl-tRNA synthetase, Zn-domain"/>
    <property type="match status" value="1"/>
</dbReference>
<evidence type="ECO:0000313" key="11">
    <source>
        <dbReference type="EMBL" id="AUH71712.1"/>
    </source>
</evidence>
<proteinExistence type="inferred from homology"/>
<accession>A0A2H5FJI8</accession>
<dbReference type="EMBL" id="CP025491">
    <property type="protein sequence ID" value="AUH71712.1"/>
    <property type="molecule type" value="Genomic_DNA"/>
</dbReference>
<keyword evidence="5 9" id="KW-0067">ATP-binding</keyword>
<evidence type="ECO:0000256" key="6">
    <source>
        <dbReference type="ARBA" id="ARBA00022917"/>
    </source>
</evidence>
<keyword evidence="3 9" id="KW-0436">Ligase</keyword>
<dbReference type="GO" id="GO:0006431">
    <property type="term" value="P:methionyl-tRNA aminoacylation"/>
    <property type="evidence" value="ECO:0007669"/>
    <property type="project" value="TreeGrafter"/>
</dbReference>
<dbReference type="PANTHER" id="PTHR45765:SF1">
    <property type="entry name" value="METHIONINE--TRNA LIGASE, CYTOPLASMIC"/>
    <property type="match status" value="1"/>
</dbReference>
<evidence type="ECO:0000256" key="8">
    <source>
        <dbReference type="ARBA" id="ARBA00047364"/>
    </source>
</evidence>
<organism evidence="11 12">
    <name type="scientific">Legionella sainthelensi</name>
    <dbReference type="NCBI Taxonomy" id="28087"/>
    <lineage>
        <taxon>Bacteria</taxon>
        <taxon>Pseudomonadati</taxon>
        <taxon>Pseudomonadota</taxon>
        <taxon>Gammaproteobacteria</taxon>
        <taxon>Legionellales</taxon>
        <taxon>Legionellaceae</taxon>
        <taxon>Legionella</taxon>
    </lineage>
</organism>
<dbReference type="SUPFAM" id="SSF47323">
    <property type="entry name" value="Anticodon-binding domain of a subclass of class I aminoacyl-tRNA synthetases"/>
    <property type="match status" value="1"/>
</dbReference>
<evidence type="ECO:0000256" key="1">
    <source>
        <dbReference type="ARBA" id="ARBA00008258"/>
    </source>
</evidence>
<dbReference type="SUPFAM" id="SSF52374">
    <property type="entry name" value="Nucleotidylyl transferase"/>
    <property type="match status" value="1"/>
</dbReference>
<keyword evidence="7 9" id="KW-0030">Aminoacyl-tRNA synthetase</keyword>
<evidence type="ECO:0000313" key="12">
    <source>
        <dbReference type="Proteomes" id="UP000234343"/>
    </source>
</evidence>
<gene>
    <name evidence="11" type="ORF">CAB17_06270</name>
</gene>
<name>A0A2H5FJI8_9GAMM</name>
<dbReference type="InterPro" id="IPR014729">
    <property type="entry name" value="Rossmann-like_a/b/a_fold"/>
</dbReference>
<comment type="similarity">
    <text evidence="1">Belongs to the class-I aminoacyl-tRNA synthetase family. MetG type 1 subfamily.</text>
</comment>
<dbReference type="GO" id="GO:0005524">
    <property type="term" value="F:ATP binding"/>
    <property type="evidence" value="ECO:0007669"/>
    <property type="project" value="UniProtKB-KW"/>
</dbReference>
<dbReference type="Pfam" id="PF09334">
    <property type="entry name" value="tRNA-synt_1g"/>
    <property type="match status" value="1"/>
</dbReference>
<keyword evidence="12" id="KW-1185">Reference proteome</keyword>
<dbReference type="GO" id="GO:0005829">
    <property type="term" value="C:cytosol"/>
    <property type="evidence" value="ECO:0007669"/>
    <property type="project" value="TreeGrafter"/>
</dbReference>
<keyword evidence="6 9" id="KW-0648">Protein biosynthesis</keyword>
<evidence type="ECO:0000256" key="4">
    <source>
        <dbReference type="ARBA" id="ARBA00022741"/>
    </source>
</evidence>
<keyword evidence="4 9" id="KW-0547">Nucleotide-binding</keyword>
<dbReference type="InterPro" id="IPR009080">
    <property type="entry name" value="tRNAsynth_Ia_anticodon-bd"/>
</dbReference>
<dbReference type="PROSITE" id="PS00178">
    <property type="entry name" value="AA_TRNA_LIGASE_I"/>
    <property type="match status" value="1"/>
</dbReference>
<keyword evidence="2" id="KW-0963">Cytoplasm</keyword>
<evidence type="ECO:0000256" key="9">
    <source>
        <dbReference type="RuleBase" id="RU363039"/>
    </source>
</evidence>
<reference evidence="11 12" key="1">
    <citation type="submission" date="2017-12" db="EMBL/GenBank/DDBJ databases">
        <title>Legionella sainthelensi LA01-117, whole genome sequence of a clinical isolate from New Zealand.</title>
        <authorList>
            <person name="Cree S.L."/>
            <person name="Slow S."/>
            <person name="Kennedy M.A."/>
            <person name="Murdoch D.R."/>
            <person name="Biggs P.J."/>
            <person name="Anderson T."/>
        </authorList>
    </citation>
    <scope>NUCLEOTIDE SEQUENCE [LARGE SCALE GENOMIC DNA]</scope>
    <source>
        <strain evidence="11 12">LA01-117</strain>
    </source>
</reference>
<dbReference type="PANTHER" id="PTHR45765">
    <property type="entry name" value="METHIONINE--TRNA LIGASE"/>
    <property type="match status" value="1"/>
</dbReference>